<keyword evidence="1" id="KW-0732">Signal</keyword>
<evidence type="ECO:0000313" key="3">
    <source>
        <dbReference type="Proteomes" id="UP001596086"/>
    </source>
</evidence>
<gene>
    <name evidence="2" type="ORF">ACFPO9_23995</name>
</gene>
<name>A0ABW0S3R0_9BURK</name>
<accession>A0ABW0S3R0</accession>
<organism evidence="2 3">
    <name type="scientific">Massilia aerilata</name>
    <dbReference type="NCBI Taxonomy" id="453817"/>
    <lineage>
        <taxon>Bacteria</taxon>
        <taxon>Pseudomonadati</taxon>
        <taxon>Pseudomonadota</taxon>
        <taxon>Betaproteobacteria</taxon>
        <taxon>Burkholderiales</taxon>
        <taxon>Oxalobacteraceae</taxon>
        <taxon>Telluria group</taxon>
        <taxon>Massilia</taxon>
    </lineage>
</organism>
<feature type="chain" id="PRO_5046164115" evidence="1">
    <location>
        <begin position="26"/>
        <end position="171"/>
    </location>
</feature>
<evidence type="ECO:0000256" key="1">
    <source>
        <dbReference type="SAM" id="SignalP"/>
    </source>
</evidence>
<dbReference type="Proteomes" id="UP001596086">
    <property type="component" value="Unassembled WGS sequence"/>
</dbReference>
<protein>
    <submittedName>
        <fullName evidence="2">Uncharacterized protein</fullName>
    </submittedName>
</protein>
<keyword evidence="3" id="KW-1185">Reference proteome</keyword>
<evidence type="ECO:0000313" key="2">
    <source>
        <dbReference type="EMBL" id="MFC5551591.1"/>
    </source>
</evidence>
<reference evidence="3" key="1">
    <citation type="journal article" date="2019" name="Int. J. Syst. Evol. Microbiol.">
        <title>The Global Catalogue of Microorganisms (GCM) 10K type strain sequencing project: providing services to taxonomists for standard genome sequencing and annotation.</title>
        <authorList>
            <consortium name="The Broad Institute Genomics Platform"/>
            <consortium name="The Broad Institute Genome Sequencing Center for Infectious Disease"/>
            <person name="Wu L."/>
            <person name="Ma J."/>
        </authorList>
    </citation>
    <scope>NUCLEOTIDE SEQUENCE [LARGE SCALE GENOMIC DNA]</scope>
    <source>
        <strain evidence="3">CGMCC 4.5798</strain>
    </source>
</reference>
<dbReference type="EMBL" id="JBHSMZ010000024">
    <property type="protein sequence ID" value="MFC5551591.1"/>
    <property type="molecule type" value="Genomic_DNA"/>
</dbReference>
<sequence>MNRTSITRHLAAFAVGLAAAGATPAAPAWKLSPDGFGPLKIGMRFSEARRVAGKRLKPTPPPQGNPQCDQMLLPGHPGVSLMFVDGRLQRVDIYKPGIRTTRGAAPGDAVRKVRQAYPGLTATPHKYAGGEQYLTLGPSGGHALRFQTGKGRIDRIYGGRWQEVQLVEGCF</sequence>
<comment type="caution">
    <text evidence="2">The sequence shown here is derived from an EMBL/GenBank/DDBJ whole genome shotgun (WGS) entry which is preliminary data.</text>
</comment>
<feature type="signal peptide" evidence="1">
    <location>
        <begin position="1"/>
        <end position="25"/>
    </location>
</feature>
<proteinExistence type="predicted"/>
<dbReference type="RefSeq" id="WP_379775914.1">
    <property type="nucleotide sequence ID" value="NZ_JBHSMZ010000024.1"/>
</dbReference>